<dbReference type="GO" id="GO:0016020">
    <property type="term" value="C:membrane"/>
    <property type="evidence" value="ECO:0007669"/>
    <property type="project" value="UniProtKB-SubCell"/>
</dbReference>
<keyword evidence="3 7" id="KW-0812">Transmembrane</keyword>
<reference evidence="8" key="1">
    <citation type="submission" date="2022-12" db="EMBL/GenBank/DDBJ databases">
        <authorList>
            <person name="Petersen C."/>
        </authorList>
    </citation>
    <scope>NUCLEOTIDE SEQUENCE</scope>
    <source>
        <strain evidence="8">IBT 21472</strain>
    </source>
</reference>
<dbReference type="AlphaFoldDB" id="A0A9W9PVN0"/>
<evidence type="ECO:0000256" key="2">
    <source>
        <dbReference type="ARBA" id="ARBA00022448"/>
    </source>
</evidence>
<feature type="transmembrane region" description="Helical" evidence="7">
    <location>
        <begin position="139"/>
        <end position="168"/>
    </location>
</feature>
<dbReference type="EMBL" id="JAPZBO010000005">
    <property type="protein sequence ID" value="KAJ5315282.1"/>
    <property type="molecule type" value="Genomic_DNA"/>
</dbReference>
<sequence>MASKPESHQHHSSTQKPPSYDLDANSIKYEADIEQSEPTAANGVLEALGYEPELQRNRSTLQVAFMSFVLAAIPYGLATTFYYPLIGGGPVNIIWGWVIVSAIILCVGASLGEITSVYPTAGGVYYQSYMLSPPAYRRIVAWICGWSYVVGNIMITLAVNFGSAQFIIACVNVFEVSPGVGIFEAEAYQTFLLFLGITLLCNAVSALGNKWLPYLDTFAIFWTFVGILVVIVCVLAIAKEGRHSGEYVFTTFEPQSGWPVGWSFCVGLLQAAYATSSTGMVISMCEEVQDPSRQVPKAIVGTIILNFLAGLLFMIPLIFVLPDITELVNLASGQPVPTIVKSAVGTSTGAFLLLLPLCVLALICGIGCTTAVSRSLWAFARDGGIPWSNLWRVVDKRMNVPFNAMMLGMVIEIALGLIYFGSTTAFNAFSGVGVITLTVSYACPIAVSFMGGRKQIQNGNYNLGKLGAFCNVIALAWSALAVPLFCMPSYIPVTADTVNYAPVVFVCFAVIAMAWYWAWGKRKYDGPPSVDDAIIDLRNDGSS</sequence>
<keyword evidence="4 7" id="KW-1133">Transmembrane helix</keyword>
<feature type="transmembrane region" description="Helical" evidence="7">
    <location>
        <begin position="188"/>
        <end position="207"/>
    </location>
</feature>
<dbReference type="Pfam" id="PF13520">
    <property type="entry name" value="AA_permease_2"/>
    <property type="match status" value="1"/>
</dbReference>
<feature type="transmembrane region" description="Helical" evidence="7">
    <location>
        <begin position="219"/>
        <end position="238"/>
    </location>
</feature>
<keyword evidence="9" id="KW-1185">Reference proteome</keyword>
<evidence type="ECO:0000256" key="1">
    <source>
        <dbReference type="ARBA" id="ARBA00004141"/>
    </source>
</evidence>
<comment type="caution">
    <text evidence="8">The sequence shown here is derived from an EMBL/GenBank/DDBJ whole genome shotgun (WGS) entry which is preliminary data.</text>
</comment>
<dbReference type="InterPro" id="IPR004840">
    <property type="entry name" value="Amino_acid_permease_CS"/>
</dbReference>
<dbReference type="Proteomes" id="UP001147746">
    <property type="component" value="Unassembled WGS sequence"/>
</dbReference>
<evidence type="ECO:0000256" key="7">
    <source>
        <dbReference type="SAM" id="Phobius"/>
    </source>
</evidence>
<proteinExistence type="predicted"/>
<keyword evidence="5 7" id="KW-0472">Membrane</keyword>
<evidence type="ECO:0000256" key="3">
    <source>
        <dbReference type="ARBA" id="ARBA00022692"/>
    </source>
</evidence>
<evidence type="ECO:0000313" key="9">
    <source>
        <dbReference type="Proteomes" id="UP001147746"/>
    </source>
</evidence>
<evidence type="ECO:0000256" key="4">
    <source>
        <dbReference type="ARBA" id="ARBA00022989"/>
    </source>
</evidence>
<dbReference type="InterPro" id="IPR002293">
    <property type="entry name" value="AA/rel_permease1"/>
</dbReference>
<feature type="transmembrane region" description="Helical" evidence="7">
    <location>
        <begin position="94"/>
        <end position="118"/>
    </location>
</feature>
<dbReference type="PROSITE" id="PS00218">
    <property type="entry name" value="AMINO_ACID_PERMEASE_1"/>
    <property type="match status" value="1"/>
</dbReference>
<feature type="transmembrane region" description="Helical" evidence="7">
    <location>
        <begin position="468"/>
        <end position="491"/>
    </location>
</feature>
<dbReference type="PANTHER" id="PTHR45649:SF23">
    <property type="entry name" value="TRANSPORTER, PUTATIVE (EUROFUNG)-RELATED"/>
    <property type="match status" value="1"/>
</dbReference>
<protein>
    <submittedName>
        <fullName evidence="8">Uncharacterized protein</fullName>
    </submittedName>
</protein>
<comment type="subcellular location">
    <subcellularLocation>
        <location evidence="1">Membrane</location>
        <topology evidence="1">Multi-pass membrane protein</topology>
    </subcellularLocation>
</comment>
<gene>
    <name evidence="8" type="ORF">N7476_005589</name>
</gene>
<feature type="transmembrane region" description="Helical" evidence="7">
    <location>
        <begin position="426"/>
        <end position="447"/>
    </location>
</feature>
<evidence type="ECO:0000313" key="8">
    <source>
        <dbReference type="EMBL" id="KAJ5315282.1"/>
    </source>
</evidence>
<dbReference type="GO" id="GO:0006865">
    <property type="term" value="P:amino acid transport"/>
    <property type="evidence" value="ECO:0007669"/>
    <property type="project" value="InterPro"/>
</dbReference>
<feature type="transmembrane region" description="Helical" evidence="7">
    <location>
        <begin position="400"/>
        <end position="420"/>
    </location>
</feature>
<organism evidence="8 9">
    <name type="scientific">Penicillium atrosanguineum</name>
    <dbReference type="NCBI Taxonomy" id="1132637"/>
    <lineage>
        <taxon>Eukaryota</taxon>
        <taxon>Fungi</taxon>
        <taxon>Dikarya</taxon>
        <taxon>Ascomycota</taxon>
        <taxon>Pezizomycotina</taxon>
        <taxon>Eurotiomycetes</taxon>
        <taxon>Eurotiomycetidae</taxon>
        <taxon>Eurotiales</taxon>
        <taxon>Aspergillaceae</taxon>
        <taxon>Penicillium</taxon>
    </lineage>
</organism>
<keyword evidence="2" id="KW-0813">Transport</keyword>
<dbReference type="GO" id="GO:0022857">
    <property type="term" value="F:transmembrane transporter activity"/>
    <property type="evidence" value="ECO:0007669"/>
    <property type="project" value="InterPro"/>
</dbReference>
<dbReference type="PANTHER" id="PTHR45649">
    <property type="entry name" value="AMINO-ACID PERMEASE BAT1"/>
    <property type="match status" value="1"/>
</dbReference>
<evidence type="ECO:0000256" key="6">
    <source>
        <dbReference type="SAM" id="MobiDB-lite"/>
    </source>
</evidence>
<feature type="transmembrane region" description="Helical" evidence="7">
    <location>
        <begin position="350"/>
        <end position="379"/>
    </location>
</feature>
<feature type="transmembrane region" description="Helical" evidence="7">
    <location>
        <begin position="63"/>
        <end position="82"/>
    </location>
</feature>
<accession>A0A9W9PVN0</accession>
<evidence type="ECO:0000256" key="5">
    <source>
        <dbReference type="ARBA" id="ARBA00023136"/>
    </source>
</evidence>
<dbReference type="OrthoDB" id="3900342at2759"/>
<name>A0A9W9PVN0_9EURO</name>
<dbReference type="PIRSF" id="PIRSF006060">
    <property type="entry name" value="AA_transporter"/>
    <property type="match status" value="1"/>
</dbReference>
<feature type="transmembrane region" description="Helical" evidence="7">
    <location>
        <begin position="497"/>
        <end position="519"/>
    </location>
</feature>
<feature type="transmembrane region" description="Helical" evidence="7">
    <location>
        <begin position="303"/>
        <end position="321"/>
    </location>
</feature>
<feature type="region of interest" description="Disordered" evidence="6">
    <location>
        <begin position="1"/>
        <end position="22"/>
    </location>
</feature>
<dbReference type="Gene3D" id="1.20.1740.10">
    <property type="entry name" value="Amino acid/polyamine transporter I"/>
    <property type="match status" value="1"/>
</dbReference>
<reference evidence="8" key="2">
    <citation type="journal article" date="2023" name="IMA Fungus">
        <title>Comparative genomic study of the Penicillium genus elucidates a diverse pangenome and 15 lateral gene transfer events.</title>
        <authorList>
            <person name="Petersen C."/>
            <person name="Sorensen T."/>
            <person name="Nielsen M.R."/>
            <person name="Sondergaard T.E."/>
            <person name="Sorensen J.L."/>
            <person name="Fitzpatrick D.A."/>
            <person name="Frisvad J.C."/>
            <person name="Nielsen K.L."/>
        </authorList>
    </citation>
    <scope>NUCLEOTIDE SEQUENCE</scope>
    <source>
        <strain evidence="8">IBT 21472</strain>
    </source>
</reference>